<evidence type="ECO:0000256" key="3">
    <source>
        <dbReference type="ARBA" id="ARBA00022516"/>
    </source>
</evidence>
<evidence type="ECO:0000256" key="10">
    <source>
        <dbReference type="ARBA" id="ARBA00023264"/>
    </source>
</evidence>
<dbReference type="RefSeq" id="WP_068371186.1">
    <property type="nucleotide sequence ID" value="NZ_CP033936.1"/>
</dbReference>
<organism evidence="14 15">
    <name type="scientific">Kerstersia gyiorum</name>
    <dbReference type="NCBI Taxonomy" id="206506"/>
    <lineage>
        <taxon>Bacteria</taxon>
        <taxon>Pseudomonadati</taxon>
        <taxon>Pseudomonadota</taxon>
        <taxon>Betaproteobacteria</taxon>
        <taxon>Burkholderiales</taxon>
        <taxon>Alcaligenaceae</taxon>
        <taxon>Kerstersia</taxon>
    </lineage>
</organism>
<dbReference type="HAMAP" id="MF_00662">
    <property type="entry name" value="PS_decarb_PSD_B_type1"/>
    <property type="match status" value="1"/>
</dbReference>
<keyword evidence="3 12" id="KW-0444">Lipid biosynthesis</keyword>
<evidence type="ECO:0000256" key="6">
    <source>
        <dbReference type="ARBA" id="ARBA00023136"/>
    </source>
</evidence>
<comment type="function">
    <text evidence="12">Catalyzes the formation of phosphatidylethanolamine (PtdEtn) from phosphatidylserine (PtdSer).</text>
</comment>
<keyword evidence="13" id="KW-1133">Transmembrane helix</keyword>
<comment type="pathway">
    <text evidence="1">Lipid metabolism.</text>
</comment>
<evidence type="ECO:0000256" key="12">
    <source>
        <dbReference type="HAMAP-Rule" id="MF_00662"/>
    </source>
</evidence>
<keyword evidence="10 12" id="KW-1208">Phospholipid metabolism</keyword>
<evidence type="ECO:0000256" key="4">
    <source>
        <dbReference type="ARBA" id="ARBA00022793"/>
    </source>
</evidence>
<dbReference type="Pfam" id="PF02666">
    <property type="entry name" value="PS_Dcarbxylase"/>
    <property type="match status" value="1"/>
</dbReference>
<evidence type="ECO:0000313" key="14">
    <source>
        <dbReference type="EMBL" id="KKO71553.1"/>
    </source>
</evidence>
<reference evidence="14 15" key="1">
    <citation type="submission" date="2015-04" db="EMBL/GenBank/DDBJ databases">
        <title>Genome sequence of Kerstersia gyiorum CG1.</title>
        <authorList>
            <person name="Greninger A.L."/>
            <person name="Kozyreva V."/>
            <person name="Chaturvedi V."/>
        </authorList>
    </citation>
    <scope>NUCLEOTIDE SEQUENCE [LARGE SCALE GENOMIC DNA]</scope>
    <source>
        <strain evidence="14 15">CG1</strain>
    </source>
</reference>
<dbReference type="InterPro" id="IPR033177">
    <property type="entry name" value="PSD-B"/>
</dbReference>
<feature type="chain" id="PRO_5023443170" description="Phosphatidylserine decarboxylase alpha chain" evidence="12">
    <location>
        <begin position="252"/>
        <end position="285"/>
    </location>
</feature>
<dbReference type="GO" id="GO:0005886">
    <property type="term" value="C:plasma membrane"/>
    <property type="evidence" value="ECO:0007669"/>
    <property type="project" value="UniProtKB-SubCell"/>
</dbReference>
<evidence type="ECO:0000256" key="1">
    <source>
        <dbReference type="ARBA" id="ARBA00005189"/>
    </source>
</evidence>
<comment type="caution">
    <text evidence="14">The sequence shown here is derived from an EMBL/GenBank/DDBJ whole genome shotgun (WGS) entry which is preliminary data.</text>
</comment>
<dbReference type="AlphaFoldDB" id="A0A171KRN6"/>
<comment type="subunit">
    <text evidence="12">Heterodimer of a large membrane-associated beta subunit and a small pyruvoyl-containing alpha subunit.</text>
</comment>
<feature type="site" description="Cleavage (non-hydrolytic); by autocatalysis" evidence="12">
    <location>
        <begin position="251"/>
        <end position="252"/>
    </location>
</feature>
<sequence length="285" mass="31693">MPTKPSILLQHLAPKHLLTRFAGCMADCRTPWLAQYLIRSFVRKYQVNLSEAVMQDPAGYGSFNEFFTRELKADARPLAQADWICPVDGKVSQFGPMREGRLIQAKGQEFTAAALLGDAAQAAPFRDGHFATLYLSPRDYHRIHMPCAGKLLGMRHIPGELFSVNPVVVEGVPGLFARNERLVCWFEHPQYGVFVLVLVGAAIVGSIATTWHGLVTPPRRREARQWLYGGAGQPEASEFLQGQEMGRFQLGSTVVALLPPGDWRFNPAWQEGRAIRLGEAMADLH</sequence>
<feature type="active site" description="Schiff-base intermediate with substrate; via pyruvic acid; for decarboxylase activity" evidence="12">
    <location>
        <position position="252"/>
    </location>
</feature>
<dbReference type="GO" id="GO:0006646">
    <property type="term" value="P:phosphatidylethanolamine biosynthetic process"/>
    <property type="evidence" value="ECO:0007669"/>
    <property type="project" value="UniProtKB-UniRule"/>
</dbReference>
<comment type="catalytic activity">
    <reaction evidence="12">
        <text>a 1,2-diacyl-sn-glycero-3-phospho-L-serine + H(+) = a 1,2-diacyl-sn-glycero-3-phosphoethanolamine + CO2</text>
        <dbReference type="Rhea" id="RHEA:20828"/>
        <dbReference type="ChEBI" id="CHEBI:15378"/>
        <dbReference type="ChEBI" id="CHEBI:16526"/>
        <dbReference type="ChEBI" id="CHEBI:57262"/>
        <dbReference type="ChEBI" id="CHEBI:64612"/>
        <dbReference type="EC" id="4.1.1.65"/>
    </reaction>
</comment>
<name>A0A171KRN6_9BURK</name>
<dbReference type="GO" id="GO:0004609">
    <property type="term" value="F:phosphatidylserine decarboxylase activity"/>
    <property type="evidence" value="ECO:0007669"/>
    <property type="project" value="UniProtKB-UniRule"/>
</dbReference>
<dbReference type="InterPro" id="IPR033178">
    <property type="entry name" value="PSD_type1_pro"/>
</dbReference>
<keyword evidence="9 12" id="KW-0456">Lyase</keyword>
<evidence type="ECO:0000256" key="11">
    <source>
        <dbReference type="ARBA" id="ARBA00023317"/>
    </source>
</evidence>
<comment type="pathway">
    <text evidence="12">Phospholipid metabolism; phosphatidylethanolamine biosynthesis; phosphatidylethanolamine from CDP-diacylglycerol: step 2/2.</text>
</comment>
<feature type="active site" description="Charge relay system; for autoendoproteolytic cleavage activity" evidence="12">
    <location>
        <position position="252"/>
    </location>
</feature>
<protein>
    <recommendedName>
        <fullName evidence="12">Phosphatidylserine decarboxylase proenzyme</fullName>
        <ecNumber evidence="12">4.1.1.65</ecNumber>
    </recommendedName>
    <component>
        <recommendedName>
            <fullName evidence="12">Phosphatidylserine decarboxylase alpha chain</fullName>
        </recommendedName>
    </component>
    <component>
        <recommendedName>
            <fullName evidence="12">Phosphatidylserine decarboxylase beta chain</fullName>
        </recommendedName>
    </component>
</protein>
<feature type="chain" id="PRO_5023443169" description="Phosphatidylserine decarboxylase beta chain" evidence="12">
    <location>
        <begin position="1"/>
        <end position="251"/>
    </location>
</feature>
<comment type="cofactor">
    <cofactor evidence="12">
        <name>pyruvate</name>
        <dbReference type="ChEBI" id="CHEBI:15361"/>
    </cofactor>
    <text evidence="12">Binds 1 pyruvoyl group covalently per subunit.</text>
</comment>
<keyword evidence="8 12" id="KW-0594">Phospholipid biosynthesis</keyword>
<comment type="subcellular location">
    <subcellularLocation>
        <location evidence="12">Cell membrane</location>
        <topology evidence="12">Peripheral membrane protein</topology>
    </subcellularLocation>
</comment>
<comment type="PTM">
    <text evidence="12">Is synthesized initially as an inactive proenzyme. Formation of the active enzyme involves a self-maturation process in which the active site pyruvoyl group is generated from an internal serine residue via an autocatalytic post-translational modification. Two non-identical subunits are generated from the proenzyme in this reaction, and the pyruvate is formed at the N-terminus of the alpha chain, which is derived from the carboxyl end of the proenzyme. The autoendoproteolytic cleavage occurs by a canonical serine protease mechanism, in which the side chain hydroxyl group of the serine supplies its oxygen atom to form the C-terminus of the beta chain, while the remainder of the serine residue undergoes an oxidative deamination to produce ammonia and the pyruvoyl prosthetic group on the alpha chain. During this reaction, the Ser that is part of the protease active site of the proenzyme becomes the pyruvoyl prosthetic group, which constitutes an essential element of the active site of the mature decarboxylase.</text>
</comment>
<keyword evidence="11 12" id="KW-0670">Pyruvate</keyword>
<evidence type="ECO:0000256" key="9">
    <source>
        <dbReference type="ARBA" id="ARBA00023239"/>
    </source>
</evidence>
<feature type="transmembrane region" description="Helical" evidence="13">
    <location>
        <begin position="191"/>
        <end position="214"/>
    </location>
</feature>
<dbReference type="PANTHER" id="PTHR10067:SF6">
    <property type="entry name" value="PHOSPHATIDYLSERINE DECARBOXYLASE PROENZYME, MITOCHONDRIAL"/>
    <property type="match status" value="1"/>
</dbReference>
<dbReference type="EC" id="4.1.1.65" evidence="12"/>
<dbReference type="PATRIC" id="fig|206506.3.peg.2174"/>
<accession>A0A171KRN6</accession>
<keyword evidence="5 12" id="KW-0443">Lipid metabolism</keyword>
<dbReference type="Proteomes" id="UP000078084">
    <property type="component" value="Unassembled WGS sequence"/>
</dbReference>
<evidence type="ECO:0000256" key="8">
    <source>
        <dbReference type="ARBA" id="ARBA00023209"/>
    </source>
</evidence>
<keyword evidence="4 12" id="KW-0210">Decarboxylase</keyword>
<comment type="similarity">
    <text evidence="12">Belongs to the phosphatidylserine decarboxylase family. PSD-B subfamily. Prokaryotic type I sub-subfamily.</text>
</comment>
<dbReference type="UniPathway" id="UPA00558">
    <property type="reaction ID" value="UER00616"/>
</dbReference>
<dbReference type="OrthoDB" id="9802030at2"/>
<evidence type="ECO:0000256" key="13">
    <source>
        <dbReference type="SAM" id="Phobius"/>
    </source>
</evidence>
<evidence type="ECO:0000313" key="15">
    <source>
        <dbReference type="Proteomes" id="UP000078084"/>
    </source>
</evidence>
<keyword evidence="13" id="KW-0812">Transmembrane</keyword>
<dbReference type="STRING" id="206506.AAV32_10160"/>
<keyword evidence="7 12" id="KW-0865">Zymogen</keyword>
<evidence type="ECO:0000256" key="7">
    <source>
        <dbReference type="ARBA" id="ARBA00023145"/>
    </source>
</evidence>
<keyword evidence="6 12" id="KW-0472">Membrane</keyword>
<dbReference type="InterPro" id="IPR003817">
    <property type="entry name" value="PS_Dcarbxylase"/>
</dbReference>
<evidence type="ECO:0000256" key="2">
    <source>
        <dbReference type="ARBA" id="ARBA00022475"/>
    </source>
</evidence>
<evidence type="ECO:0000256" key="5">
    <source>
        <dbReference type="ARBA" id="ARBA00023098"/>
    </source>
</evidence>
<dbReference type="NCBIfam" id="TIGR00163">
    <property type="entry name" value="PS_decarb"/>
    <property type="match status" value="1"/>
</dbReference>
<keyword evidence="2 12" id="KW-1003">Cell membrane</keyword>
<gene>
    <name evidence="12" type="primary">psd</name>
    <name evidence="14" type="ORF">AAV32_10160</name>
</gene>
<feature type="active site" description="Charge relay system; for autoendoproteolytic cleavage activity" evidence="12">
    <location>
        <position position="88"/>
    </location>
</feature>
<feature type="active site" description="Charge relay system; for autoendoproteolytic cleavage activity" evidence="12">
    <location>
        <position position="144"/>
    </location>
</feature>
<keyword evidence="15" id="KW-1185">Reference proteome</keyword>
<dbReference type="EMBL" id="LBNE01000006">
    <property type="protein sequence ID" value="KKO71553.1"/>
    <property type="molecule type" value="Genomic_DNA"/>
</dbReference>
<feature type="modified residue" description="Pyruvic acid (Ser); by autocatalysis" evidence="12">
    <location>
        <position position="252"/>
    </location>
</feature>
<proteinExistence type="inferred from homology"/>
<dbReference type="PANTHER" id="PTHR10067">
    <property type="entry name" value="PHOSPHATIDYLSERINE DECARBOXYLASE"/>
    <property type="match status" value="1"/>
</dbReference>